<keyword evidence="12" id="KW-1185">Reference proteome</keyword>
<feature type="chain" id="PRO_5001640343" description="GOLD domain-containing protein" evidence="9">
    <location>
        <begin position="22"/>
        <end position="214"/>
    </location>
</feature>
<gene>
    <name evidence="11" type="ORF">JCGZ_15646</name>
</gene>
<dbReference type="PROSITE" id="PS50866">
    <property type="entry name" value="GOLD"/>
    <property type="match status" value="1"/>
</dbReference>
<protein>
    <recommendedName>
        <fullName evidence="10">GOLD domain-containing protein</fullName>
    </recommendedName>
</protein>
<comment type="similarity">
    <text evidence="2 7">Belongs to the EMP24/GP25L family.</text>
</comment>
<comment type="subcellular location">
    <subcellularLocation>
        <location evidence="1 7">Membrane</location>
        <topology evidence="1 7">Single-pass type I membrane protein</topology>
    </subcellularLocation>
</comment>
<evidence type="ECO:0000313" key="12">
    <source>
        <dbReference type="Proteomes" id="UP000027138"/>
    </source>
</evidence>
<reference evidence="11 12" key="1">
    <citation type="journal article" date="2014" name="PLoS ONE">
        <title>Global Analysis of Gene Expression Profiles in Physic Nut (Jatropha curcas L.) Seedlings Exposed to Salt Stress.</title>
        <authorList>
            <person name="Zhang L."/>
            <person name="Zhang C."/>
            <person name="Wu P."/>
            <person name="Chen Y."/>
            <person name="Li M."/>
            <person name="Jiang H."/>
            <person name="Wu G."/>
        </authorList>
    </citation>
    <scope>NUCLEOTIDE SEQUENCE [LARGE SCALE GENOMIC DNA]</scope>
    <source>
        <strain evidence="12">cv. GZQX0401</strain>
        <tissue evidence="11">Young leaves</tissue>
    </source>
</reference>
<dbReference type="Proteomes" id="UP000027138">
    <property type="component" value="Unassembled WGS sequence"/>
</dbReference>
<evidence type="ECO:0000313" key="11">
    <source>
        <dbReference type="EMBL" id="KDP41239.1"/>
    </source>
</evidence>
<dbReference type="Pfam" id="PF01105">
    <property type="entry name" value="EMP24_GP25L"/>
    <property type="match status" value="1"/>
</dbReference>
<accession>A0A067LAY9</accession>
<evidence type="ECO:0000256" key="8">
    <source>
        <dbReference type="SAM" id="Phobius"/>
    </source>
</evidence>
<keyword evidence="3 7" id="KW-0812">Transmembrane</keyword>
<dbReference type="SMART" id="SM01190">
    <property type="entry name" value="EMP24_GP25L"/>
    <property type="match status" value="1"/>
</dbReference>
<evidence type="ECO:0000256" key="2">
    <source>
        <dbReference type="ARBA" id="ARBA00007104"/>
    </source>
</evidence>
<evidence type="ECO:0000256" key="9">
    <source>
        <dbReference type="SAM" id="SignalP"/>
    </source>
</evidence>
<keyword evidence="4 9" id="KW-0732">Signal</keyword>
<evidence type="ECO:0000256" key="6">
    <source>
        <dbReference type="ARBA" id="ARBA00023136"/>
    </source>
</evidence>
<evidence type="ECO:0000256" key="3">
    <source>
        <dbReference type="ARBA" id="ARBA00022692"/>
    </source>
</evidence>
<dbReference type="OrthoDB" id="1929172at2759"/>
<dbReference type="InterPro" id="IPR009038">
    <property type="entry name" value="GOLD_dom"/>
</dbReference>
<dbReference type="KEGG" id="jcu:105630483"/>
<keyword evidence="5 8" id="KW-1133">Transmembrane helix</keyword>
<feature type="domain" description="GOLD" evidence="10">
    <location>
        <begin position="34"/>
        <end position="149"/>
    </location>
</feature>
<organism evidence="11 12">
    <name type="scientific">Jatropha curcas</name>
    <name type="common">Barbados nut</name>
    <dbReference type="NCBI Taxonomy" id="180498"/>
    <lineage>
        <taxon>Eukaryota</taxon>
        <taxon>Viridiplantae</taxon>
        <taxon>Streptophyta</taxon>
        <taxon>Embryophyta</taxon>
        <taxon>Tracheophyta</taxon>
        <taxon>Spermatophyta</taxon>
        <taxon>Magnoliopsida</taxon>
        <taxon>eudicotyledons</taxon>
        <taxon>Gunneridae</taxon>
        <taxon>Pentapetalae</taxon>
        <taxon>rosids</taxon>
        <taxon>fabids</taxon>
        <taxon>Malpighiales</taxon>
        <taxon>Euphorbiaceae</taxon>
        <taxon>Crotonoideae</taxon>
        <taxon>Jatropheae</taxon>
        <taxon>Jatropha</taxon>
    </lineage>
</organism>
<evidence type="ECO:0000256" key="4">
    <source>
        <dbReference type="ARBA" id="ARBA00022729"/>
    </source>
</evidence>
<sequence>MGILQACVVVVVVTVLGLSACSESIRFELQSAQTKCIAEDIKSNSMTVGKYNIVNPNDGHPLPESHKLTVRVTSSSGNSYHYADHVESGQFAFTAAEAGDYMACFFAADHKPEVTLTVDFDWKTGVAAKDWSNVAKKGSIDVMELELKKLYDTVTSIQEEMYYLREREEAMQELNRATNSRMGWFSLLSLLICLSVAGLQVWHLKTFFEKKKLI</sequence>
<dbReference type="PANTHER" id="PTHR22811">
    <property type="entry name" value="TRANSMEMBRANE EMP24 DOMAIN-CONTAINING PROTEIN"/>
    <property type="match status" value="1"/>
</dbReference>
<feature type="signal peptide" evidence="9">
    <location>
        <begin position="1"/>
        <end position="21"/>
    </location>
</feature>
<evidence type="ECO:0000256" key="7">
    <source>
        <dbReference type="RuleBase" id="RU003827"/>
    </source>
</evidence>
<proteinExistence type="inferred from homology"/>
<evidence type="ECO:0000256" key="5">
    <source>
        <dbReference type="ARBA" id="ARBA00022989"/>
    </source>
</evidence>
<dbReference type="STRING" id="180498.A0A067LAY9"/>
<keyword evidence="6 8" id="KW-0472">Membrane</keyword>
<evidence type="ECO:0000256" key="1">
    <source>
        <dbReference type="ARBA" id="ARBA00004479"/>
    </source>
</evidence>
<feature type="transmembrane region" description="Helical" evidence="8">
    <location>
        <begin position="182"/>
        <end position="202"/>
    </location>
</feature>
<evidence type="ECO:0000259" key="10">
    <source>
        <dbReference type="PROSITE" id="PS50866"/>
    </source>
</evidence>
<dbReference type="InterPro" id="IPR015720">
    <property type="entry name" value="Emp24-like"/>
</dbReference>
<name>A0A067LAY9_JATCU</name>
<dbReference type="GO" id="GO:0016020">
    <property type="term" value="C:membrane"/>
    <property type="evidence" value="ECO:0007669"/>
    <property type="project" value="UniProtKB-SubCell"/>
</dbReference>
<dbReference type="AlphaFoldDB" id="A0A067LAY9"/>
<dbReference type="EMBL" id="KK914318">
    <property type="protein sequence ID" value="KDP41239.1"/>
    <property type="molecule type" value="Genomic_DNA"/>
</dbReference>